<dbReference type="EMBL" id="CP021235">
    <property type="protein sequence ID" value="ARS36594.1"/>
    <property type="molecule type" value="Genomic_DNA"/>
</dbReference>
<keyword evidence="4" id="KW-1185">Reference proteome</keyword>
<sequence length="219" mass="24308">MKKTLLFLLFILAPVLLAQAQYTRFGAKVGGSLYAVQGDDGSSDVTDNLAGFHGGVVLCYEFVSRLALQAELLYEQKGFVYDEYPLNVAEALADDHRLHYLTLPLMLKLQKGGLFVEGGPYLGYLLAENTEVVRVERNSGNTEPAILGDYPLSMDDFERWDYGYTVGIGIEMDNGFSFSLHNTGGLTSFSKTLDQKNFGFKLSIGYLIPSPSPDDMMRW</sequence>
<organism evidence="3 4">
    <name type="scientific">Pontibacter actiniarum</name>
    <dbReference type="NCBI Taxonomy" id="323450"/>
    <lineage>
        <taxon>Bacteria</taxon>
        <taxon>Pseudomonadati</taxon>
        <taxon>Bacteroidota</taxon>
        <taxon>Cytophagia</taxon>
        <taxon>Cytophagales</taxon>
        <taxon>Hymenobacteraceae</taxon>
        <taxon>Pontibacter</taxon>
    </lineage>
</organism>
<feature type="domain" description="Outer membrane protein beta-barrel" evidence="2">
    <location>
        <begin position="20"/>
        <end position="189"/>
    </location>
</feature>
<accession>A0A1X9YUX9</accession>
<feature type="chain" id="PRO_5010994115" description="Outer membrane protein beta-barrel domain-containing protein" evidence="1">
    <location>
        <begin position="21"/>
        <end position="219"/>
    </location>
</feature>
<dbReference type="STRING" id="709015.GCA_000472485_03002"/>
<evidence type="ECO:0000313" key="3">
    <source>
        <dbReference type="EMBL" id="ARS36594.1"/>
    </source>
</evidence>
<dbReference type="AlphaFoldDB" id="A0A1X9YUX9"/>
<evidence type="ECO:0000259" key="2">
    <source>
        <dbReference type="Pfam" id="PF13568"/>
    </source>
</evidence>
<reference evidence="4" key="1">
    <citation type="submission" date="2017-05" db="EMBL/GenBank/DDBJ databases">
        <authorList>
            <person name="Ray J."/>
            <person name="Price M."/>
            <person name="Deutschbauer A."/>
        </authorList>
    </citation>
    <scope>NUCLEOTIDE SEQUENCE [LARGE SCALE GENOMIC DNA]</scope>
    <source>
        <strain evidence="4">DSM 19842</strain>
    </source>
</reference>
<proteinExistence type="predicted"/>
<dbReference type="RefSeq" id="WP_025608185.1">
    <property type="nucleotide sequence ID" value="NZ_CP021235.1"/>
</dbReference>
<dbReference type="KEGG" id="pact:CA264_14860"/>
<name>A0A1X9YUX9_9BACT</name>
<keyword evidence="1" id="KW-0732">Signal</keyword>
<dbReference type="InterPro" id="IPR025665">
    <property type="entry name" value="Beta-barrel_OMP_2"/>
</dbReference>
<protein>
    <recommendedName>
        <fullName evidence="2">Outer membrane protein beta-barrel domain-containing protein</fullName>
    </recommendedName>
</protein>
<evidence type="ECO:0000256" key="1">
    <source>
        <dbReference type="SAM" id="SignalP"/>
    </source>
</evidence>
<dbReference type="OrthoDB" id="947434at2"/>
<evidence type="ECO:0000313" key="4">
    <source>
        <dbReference type="Proteomes" id="UP000266292"/>
    </source>
</evidence>
<dbReference type="Proteomes" id="UP000266292">
    <property type="component" value="Chromosome"/>
</dbReference>
<dbReference type="Pfam" id="PF13568">
    <property type="entry name" value="OMP_b-brl_2"/>
    <property type="match status" value="1"/>
</dbReference>
<gene>
    <name evidence="3" type="ORF">CA264_14860</name>
</gene>
<feature type="signal peptide" evidence="1">
    <location>
        <begin position="1"/>
        <end position="20"/>
    </location>
</feature>